<accession>A0A934KBA3</accession>
<dbReference type="GO" id="GO:0009103">
    <property type="term" value="P:lipopolysaccharide biosynthetic process"/>
    <property type="evidence" value="ECO:0007669"/>
    <property type="project" value="UniProtKB-ARBA"/>
</dbReference>
<keyword evidence="6 9" id="KW-1133">Transmembrane helix</keyword>
<feature type="transmembrane region" description="Helical" evidence="9">
    <location>
        <begin position="200"/>
        <end position="226"/>
    </location>
</feature>
<evidence type="ECO:0000256" key="9">
    <source>
        <dbReference type="SAM" id="Phobius"/>
    </source>
</evidence>
<feature type="transmembrane region" description="Helical" evidence="9">
    <location>
        <begin position="238"/>
        <end position="259"/>
    </location>
</feature>
<feature type="transmembrane region" description="Helical" evidence="9">
    <location>
        <begin position="146"/>
        <end position="163"/>
    </location>
</feature>
<keyword evidence="2" id="KW-1003">Cell membrane</keyword>
<feature type="transmembrane region" description="Helical" evidence="9">
    <location>
        <begin position="311"/>
        <end position="330"/>
    </location>
</feature>
<dbReference type="EMBL" id="JAEKNR010000136">
    <property type="protein sequence ID" value="MBJ7599040.1"/>
    <property type="molecule type" value="Genomic_DNA"/>
</dbReference>
<dbReference type="AlphaFoldDB" id="A0A934KBA3"/>
<feature type="transmembrane region" description="Helical" evidence="9">
    <location>
        <begin position="114"/>
        <end position="134"/>
    </location>
</feature>
<evidence type="ECO:0000256" key="5">
    <source>
        <dbReference type="ARBA" id="ARBA00022692"/>
    </source>
</evidence>
<dbReference type="RefSeq" id="WP_338202388.1">
    <property type="nucleotide sequence ID" value="NZ_JAEKNR010000136.1"/>
</dbReference>
<reference evidence="10" key="1">
    <citation type="submission" date="2020-10" db="EMBL/GenBank/DDBJ databases">
        <title>Ca. Dormibacterota MAGs.</title>
        <authorList>
            <person name="Montgomery K."/>
        </authorList>
    </citation>
    <scope>NUCLEOTIDE SEQUENCE [LARGE SCALE GENOMIC DNA]</scope>
    <source>
        <strain evidence="10">SC8812_S17_10</strain>
    </source>
</reference>
<feature type="transmembrane region" description="Helical" evidence="9">
    <location>
        <begin position="280"/>
        <end position="299"/>
    </location>
</feature>
<keyword evidence="3" id="KW-0328">Glycosyltransferase</keyword>
<dbReference type="GO" id="GO:0005886">
    <property type="term" value="C:plasma membrane"/>
    <property type="evidence" value="ECO:0007669"/>
    <property type="project" value="UniProtKB-SubCell"/>
</dbReference>
<evidence type="ECO:0000256" key="6">
    <source>
        <dbReference type="ARBA" id="ARBA00022989"/>
    </source>
</evidence>
<dbReference type="PANTHER" id="PTHR33908">
    <property type="entry name" value="MANNOSYLTRANSFERASE YKCB-RELATED"/>
    <property type="match status" value="1"/>
</dbReference>
<feature type="compositionally biased region" description="Basic and acidic residues" evidence="8">
    <location>
        <begin position="1"/>
        <end position="30"/>
    </location>
</feature>
<feature type="transmembrane region" description="Helical" evidence="9">
    <location>
        <begin position="39"/>
        <end position="59"/>
    </location>
</feature>
<evidence type="ECO:0000256" key="4">
    <source>
        <dbReference type="ARBA" id="ARBA00022679"/>
    </source>
</evidence>
<feature type="transmembrane region" description="Helical" evidence="9">
    <location>
        <begin position="351"/>
        <end position="371"/>
    </location>
</feature>
<sequence length="556" mass="59109">MAILEERRGRHGVEPQVGGDHRVPVARPERGGAPPAHTVRLVLGVLALVLIAFGIRLFVGMHQRLDADEAVEGISALRILHGDLALMENNARYQGALDSYLIAPFLMALGPSLLAVRTATAFFGALYVGLMFALGRRVLNSDGAGFLVGGIATLFPLYAITFGTRARTYGLLLVLETLVLLLWIRLAWSNSRPGGRAWAVTGLLAGLGLWTNLLLALPTAVGLTAALARGHVSGWQRAWRSLALAAVGAAVGFLPWIVYNTAVSQLGSLRHLDATATAHSTSPISAFGYLLSTGLPIFVGVQQDDCGSSSAPALAVDLALLALALAVVYLRRRSLASLVRGRFSELEPVDTVLAMGPLTLLAVSTGFFPAVRCEPRYVMPLAVPLAFAVGLVLMARVPWRAIGVAMIAGWLAVEVVVAHDVGGPPADPSTAAQAATRVDLAAATVQVEAAHPQAVWAEIWLARPVQFYSGDRLVVGEYGGYVGFPATQRRAMQAEHPSWLFMDSDRQVAAFTAECARRRITYSVSRPAPGLVLFSRLSQPLTPSDLHLGGQSLDQV</sequence>
<evidence type="ECO:0000313" key="11">
    <source>
        <dbReference type="Proteomes" id="UP000612893"/>
    </source>
</evidence>
<evidence type="ECO:0000256" key="2">
    <source>
        <dbReference type="ARBA" id="ARBA00022475"/>
    </source>
</evidence>
<protein>
    <submittedName>
        <fullName evidence="10">Glycosyltransferase family 39 protein</fullName>
    </submittedName>
</protein>
<comment type="caution">
    <text evidence="10">The sequence shown here is derived from an EMBL/GenBank/DDBJ whole genome shotgun (WGS) entry which is preliminary data.</text>
</comment>
<evidence type="ECO:0000256" key="8">
    <source>
        <dbReference type="SAM" id="MobiDB-lite"/>
    </source>
</evidence>
<dbReference type="PANTHER" id="PTHR33908:SF11">
    <property type="entry name" value="MEMBRANE PROTEIN"/>
    <property type="match status" value="1"/>
</dbReference>
<evidence type="ECO:0000256" key="3">
    <source>
        <dbReference type="ARBA" id="ARBA00022676"/>
    </source>
</evidence>
<comment type="subcellular location">
    <subcellularLocation>
        <location evidence="1">Cell membrane</location>
        <topology evidence="1">Multi-pass membrane protein</topology>
    </subcellularLocation>
</comment>
<organism evidence="10 11">
    <name type="scientific">Candidatus Nephthysia bennettiae</name>
    <dbReference type="NCBI Taxonomy" id="3127016"/>
    <lineage>
        <taxon>Bacteria</taxon>
        <taxon>Bacillati</taxon>
        <taxon>Candidatus Dormiibacterota</taxon>
        <taxon>Candidatus Dormibacteria</taxon>
        <taxon>Candidatus Dormibacterales</taxon>
        <taxon>Candidatus Dormibacteraceae</taxon>
        <taxon>Candidatus Nephthysia</taxon>
    </lineage>
</organism>
<evidence type="ECO:0000313" key="10">
    <source>
        <dbReference type="EMBL" id="MBJ7599040.1"/>
    </source>
</evidence>
<keyword evidence="11" id="KW-1185">Reference proteome</keyword>
<keyword evidence="4" id="KW-0808">Transferase</keyword>
<evidence type="ECO:0000256" key="7">
    <source>
        <dbReference type="ARBA" id="ARBA00023136"/>
    </source>
</evidence>
<keyword evidence="5 9" id="KW-0812">Transmembrane</keyword>
<name>A0A934KBA3_9BACT</name>
<dbReference type="InterPro" id="IPR050297">
    <property type="entry name" value="LipidA_mod_glycosyltrf_83"/>
</dbReference>
<proteinExistence type="predicted"/>
<keyword evidence="7 9" id="KW-0472">Membrane</keyword>
<feature type="transmembrane region" description="Helical" evidence="9">
    <location>
        <begin position="377"/>
        <end position="397"/>
    </location>
</feature>
<feature type="transmembrane region" description="Helical" evidence="9">
    <location>
        <begin position="169"/>
        <end position="188"/>
    </location>
</feature>
<dbReference type="GO" id="GO:0016763">
    <property type="term" value="F:pentosyltransferase activity"/>
    <property type="evidence" value="ECO:0007669"/>
    <property type="project" value="TreeGrafter"/>
</dbReference>
<feature type="region of interest" description="Disordered" evidence="8">
    <location>
        <begin position="1"/>
        <end position="31"/>
    </location>
</feature>
<gene>
    <name evidence="10" type="ORF">JF922_13280</name>
</gene>
<dbReference type="Proteomes" id="UP000612893">
    <property type="component" value="Unassembled WGS sequence"/>
</dbReference>
<evidence type="ECO:0000256" key="1">
    <source>
        <dbReference type="ARBA" id="ARBA00004651"/>
    </source>
</evidence>